<evidence type="ECO:0000313" key="1">
    <source>
        <dbReference type="EMBL" id="KAI3741140.1"/>
    </source>
</evidence>
<evidence type="ECO:0000313" key="2">
    <source>
        <dbReference type="Proteomes" id="UP001056120"/>
    </source>
</evidence>
<protein>
    <submittedName>
        <fullName evidence="1">Uncharacterized protein</fullName>
    </submittedName>
</protein>
<keyword evidence="2" id="KW-1185">Reference proteome</keyword>
<dbReference type="EMBL" id="CM042037">
    <property type="protein sequence ID" value="KAI3741140.1"/>
    <property type="molecule type" value="Genomic_DNA"/>
</dbReference>
<organism evidence="1 2">
    <name type="scientific">Smallanthus sonchifolius</name>
    <dbReference type="NCBI Taxonomy" id="185202"/>
    <lineage>
        <taxon>Eukaryota</taxon>
        <taxon>Viridiplantae</taxon>
        <taxon>Streptophyta</taxon>
        <taxon>Embryophyta</taxon>
        <taxon>Tracheophyta</taxon>
        <taxon>Spermatophyta</taxon>
        <taxon>Magnoliopsida</taxon>
        <taxon>eudicotyledons</taxon>
        <taxon>Gunneridae</taxon>
        <taxon>Pentapetalae</taxon>
        <taxon>asterids</taxon>
        <taxon>campanulids</taxon>
        <taxon>Asterales</taxon>
        <taxon>Asteraceae</taxon>
        <taxon>Asteroideae</taxon>
        <taxon>Heliantheae alliance</taxon>
        <taxon>Millerieae</taxon>
        <taxon>Smallanthus</taxon>
    </lineage>
</organism>
<reference evidence="1 2" key="2">
    <citation type="journal article" date="2022" name="Mol. Ecol. Resour.">
        <title>The genomes of chicory, endive, great burdock and yacon provide insights into Asteraceae paleo-polyploidization history and plant inulin production.</title>
        <authorList>
            <person name="Fan W."/>
            <person name="Wang S."/>
            <person name="Wang H."/>
            <person name="Wang A."/>
            <person name="Jiang F."/>
            <person name="Liu H."/>
            <person name="Zhao H."/>
            <person name="Xu D."/>
            <person name="Zhang Y."/>
        </authorList>
    </citation>
    <scope>NUCLEOTIDE SEQUENCE [LARGE SCALE GENOMIC DNA]</scope>
    <source>
        <strain evidence="2">cv. Yunnan</strain>
        <tissue evidence="1">Leaves</tissue>
    </source>
</reference>
<accession>A0ACB9D3X2</accession>
<dbReference type="Proteomes" id="UP001056120">
    <property type="component" value="Linkage Group LG20"/>
</dbReference>
<gene>
    <name evidence="1" type="ORF">L1987_58807</name>
</gene>
<comment type="caution">
    <text evidence="1">The sequence shown here is derived from an EMBL/GenBank/DDBJ whole genome shotgun (WGS) entry which is preliminary data.</text>
</comment>
<sequence>MDQIVHKFVDVKGVKLHIAEVGNESSPVVVFVHGFPEIWYTWRHQMMAVAEAGFRAISLDSRGYGLSDPPPDTEKFGFSDIVDDLIAILDSLGIDKIFIVAKDSGARPAYLFTLRYPARVTGVISLGIPHTPFGPPRFLTELPEGFYINRWREPGRAEADFGRFDAKTVVRNIYILFSRYEIPIATENQEIMDIVEPTTPLPPWFTEEDLSAYGTLYQKSGFLNPLKVPYRSIEEEYDIEDPVIKNPMLLVVGEKDYFLKFPGMEDFIKSGMVKHFASDLEVEYVPEGSHFVQEQFPDKVNPLIIGFLHKHC</sequence>
<reference evidence="2" key="1">
    <citation type="journal article" date="2022" name="Mol. Ecol. Resour.">
        <title>The genomes of chicory, endive, great burdock and yacon provide insights into Asteraceae palaeo-polyploidization history and plant inulin production.</title>
        <authorList>
            <person name="Fan W."/>
            <person name="Wang S."/>
            <person name="Wang H."/>
            <person name="Wang A."/>
            <person name="Jiang F."/>
            <person name="Liu H."/>
            <person name="Zhao H."/>
            <person name="Xu D."/>
            <person name="Zhang Y."/>
        </authorList>
    </citation>
    <scope>NUCLEOTIDE SEQUENCE [LARGE SCALE GENOMIC DNA]</scope>
    <source>
        <strain evidence="2">cv. Yunnan</strain>
    </source>
</reference>
<proteinExistence type="predicted"/>
<name>A0ACB9D3X2_9ASTR</name>